<dbReference type="EMBL" id="BTSY01000005">
    <property type="protein sequence ID" value="GMT31012.1"/>
    <property type="molecule type" value="Genomic_DNA"/>
</dbReference>
<feature type="non-terminal residue" evidence="2">
    <location>
        <position position="175"/>
    </location>
</feature>
<comment type="caution">
    <text evidence="2">The sequence shown here is derived from an EMBL/GenBank/DDBJ whole genome shotgun (WGS) entry which is preliminary data.</text>
</comment>
<keyword evidence="3" id="KW-1185">Reference proteome</keyword>
<dbReference type="Proteomes" id="UP001432322">
    <property type="component" value="Unassembled WGS sequence"/>
</dbReference>
<reference evidence="2" key="1">
    <citation type="submission" date="2023-10" db="EMBL/GenBank/DDBJ databases">
        <title>Genome assembly of Pristionchus species.</title>
        <authorList>
            <person name="Yoshida K."/>
            <person name="Sommer R.J."/>
        </authorList>
    </citation>
    <scope>NUCLEOTIDE SEQUENCE</scope>
    <source>
        <strain evidence="2">RS5133</strain>
    </source>
</reference>
<evidence type="ECO:0000313" key="2">
    <source>
        <dbReference type="EMBL" id="GMT31012.1"/>
    </source>
</evidence>
<gene>
    <name evidence="2" type="ORF">PFISCL1PPCAC_22309</name>
</gene>
<dbReference type="AlphaFoldDB" id="A0AAV5WGJ5"/>
<feature type="compositionally biased region" description="Low complexity" evidence="1">
    <location>
        <begin position="7"/>
        <end position="20"/>
    </location>
</feature>
<evidence type="ECO:0000313" key="3">
    <source>
        <dbReference type="Proteomes" id="UP001432322"/>
    </source>
</evidence>
<evidence type="ECO:0008006" key="4">
    <source>
        <dbReference type="Google" id="ProtNLM"/>
    </source>
</evidence>
<sequence length="175" mass="19749">MATKMLSSSPLSTSSSSHSSIRSEKRLNRLLLMTATMEKEDRDKYEEYFTSEGLSFRCLDYSEIIQRNNKLTLSCLKDESVPDPFEITPLSEEVKKGIDAKSGKERKESECPDPKRVVPRVIEALDQAMAAACERLRVKTKVGDEMDDYNLESILVLLPGLAQVDRVYAAVFHLP</sequence>
<feature type="region of interest" description="Disordered" evidence="1">
    <location>
        <begin position="1"/>
        <end position="23"/>
    </location>
</feature>
<proteinExistence type="predicted"/>
<protein>
    <recommendedName>
        <fullName evidence="4">Helicase</fullName>
    </recommendedName>
</protein>
<organism evidence="2 3">
    <name type="scientific">Pristionchus fissidentatus</name>
    <dbReference type="NCBI Taxonomy" id="1538716"/>
    <lineage>
        <taxon>Eukaryota</taxon>
        <taxon>Metazoa</taxon>
        <taxon>Ecdysozoa</taxon>
        <taxon>Nematoda</taxon>
        <taxon>Chromadorea</taxon>
        <taxon>Rhabditida</taxon>
        <taxon>Rhabditina</taxon>
        <taxon>Diplogasteromorpha</taxon>
        <taxon>Diplogasteroidea</taxon>
        <taxon>Neodiplogasteridae</taxon>
        <taxon>Pristionchus</taxon>
    </lineage>
</organism>
<accession>A0AAV5WGJ5</accession>
<evidence type="ECO:0000256" key="1">
    <source>
        <dbReference type="SAM" id="MobiDB-lite"/>
    </source>
</evidence>
<name>A0AAV5WGJ5_9BILA</name>